<dbReference type="EMBL" id="JAUKPO010000020">
    <property type="protein sequence ID" value="MDO1449621.1"/>
    <property type="molecule type" value="Genomic_DNA"/>
</dbReference>
<name>A0ABT8RD38_9BACT</name>
<dbReference type="InterPro" id="IPR044528">
    <property type="entry name" value="POD-like_MBL-fold"/>
</dbReference>
<evidence type="ECO:0000313" key="2">
    <source>
        <dbReference type="EMBL" id="MDO1449621.1"/>
    </source>
</evidence>
<protein>
    <submittedName>
        <fullName evidence="2">MBL fold metallo-hydrolase</fullName>
    </submittedName>
</protein>
<proteinExistence type="predicted"/>
<comment type="caution">
    <text evidence="2">The sequence shown here is derived from an EMBL/GenBank/DDBJ whole genome shotgun (WGS) entry which is preliminary data.</text>
</comment>
<feature type="domain" description="Rhodanese" evidence="1">
    <location>
        <begin position="18"/>
        <end position="112"/>
    </location>
</feature>
<reference evidence="2" key="1">
    <citation type="submission" date="2023-07" db="EMBL/GenBank/DDBJ databases">
        <title>The genome sequence of Rhodocytophaga aerolata KACC 12507.</title>
        <authorList>
            <person name="Zhang X."/>
        </authorList>
    </citation>
    <scope>NUCLEOTIDE SEQUENCE</scope>
    <source>
        <strain evidence="2">KACC 12507</strain>
    </source>
</reference>
<dbReference type="Pfam" id="PF00581">
    <property type="entry name" value="Rhodanese"/>
    <property type="match status" value="1"/>
</dbReference>
<dbReference type="PANTHER" id="PTHR43084">
    <property type="entry name" value="PERSULFIDE DIOXYGENASE ETHE1"/>
    <property type="match status" value="1"/>
</dbReference>
<dbReference type="SUPFAM" id="SSF52821">
    <property type="entry name" value="Rhodanese/Cell cycle control phosphatase"/>
    <property type="match status" value="1"/>
</dbReference>
<dbReference type="Gene3D" id="3.40.250.10">
    <property type="entry name" value="Rhodanese-like domain"/>
    <property type="match status" value="1"/>
</dbReference>
<dbReference type="RefSeq" id="WP_302040425.1">
    <property type="nucleotide sequence ID" value="NZ_JAUKPO010000020.1"/>
</dbReference>
<dbReference type="SUPFAM" id="SSF56281">
    <property type="entry name" value="Metallo-hydrolase/oxidoreductase"/>
    <property type="match status" value="1"/>
</dbReference>
<dbReference type="CDD" id="cd07724">
    <property type="entry name" value="POD-like_MBL-fold"/>
    <property type="match status" value="1"/>
</dbReference>
<dbReference type="SMART" id="SM00849">
    <property type="entry name" value="Lactamase_B"/>
    <property type="match status" value="1"/>
</dbReference>
<evidence type="ECO:0000259" key="1">
    <source>
        <dbReference type="PROSITE" id="PS50206"/>
    </source>
</evidence>
<dbReference type="InterPro" id="IPR001763">
    <property type="entry name" value="Rhodanese-like_dom"/>
</dbReference>
<evidence type="ECO:0000313" key="3">
    <source>
        <dbReference type="Proteomes" id="UP001168528"/>
    </source>
</evidence>
<accession>A0ABT8RD38</accession>
<organism evidence="2 3">
    <name type="scientific">Rhodocytophaga aerolata</name>
    <dbReference type="NCBI Taxonomy" id="455078"/>
    <lineage>
        <taxon>Bacteria</taxon>
        <taxon>Pseudomonadati</taxon>
        <taxon>Bacteroidota</taxon>
        <taxon>Cytophagia</taxon>
        <taxon>Cytophagales</taxon>
        <taxon>Rhodocytophagaceae</taxon>
        <taxon>Rhodocytophaga</taxon>
    </lineage>
</organism>
<gene>
    <name evidence="2" type="ORF">Q0590_25310</name>
</gene>
<dbReference type="CDD" id="cd00158">
    <property type="entry name" value="RHOD"/>
    <property type="match status" value="1"/>
</dbReference>
<dbReference type="InterPro" id="IPR051682">
    <property type="entry name" value="Mito_Persulfide_Diox"/>
</dbReference>
<dbReference type="PANTHER" id="PTHR43084:SF7">
    <property type="entry name" value="BETA-LACTAMASE DOMAIN PROTEIN"/>
    <property type="match status" value="1"/>
</dbReference>
<sequence length="370" mass="40162">METTPTLDVTTLRNWLENGKPVTILDVRPLAERQEWAIPGSIHVDVYDKLKAGDEHALDNVNVAQHVPVVTVCAAGRMSLKAAGQLQAKGLEVYSLEGGMKAWSLAWNTAIVPTSLPQVSILQIRRTGKGCLSYMVASEGEALVIDASLDEKVYLDLAMMHGWQITYVLDTHLHADHLSRSRVLALQTGAKLLLPESDKFQFSYEPVTSQTTLPLGKTLLKAIPTPGHTLESFSYLVGESVLFSGDTLFVDGIGRPDLKASADEIRQKATLLHRSLHTLLALPESLQVLPGHTSKPVAFDEEPIVTTIGELAAKLSWVKVSEEAFAQTLLAKIPATPPNYLTISELNRGGDFSGIEPMEVEAGANRCAIS</sequence>
<dbReference type="Pfam" id="PF00753">
    <property type="entry name" value="Lactamase_B"/>
    <property type="match status" value="1"/>
</dbReference>
<dbReference type="InterPro" id="IPR036873">
    <property type="entry name" value="Rhodanese-like_dom_sf"/>
</dbReference>
<dbReference type="Gene3D" id="3.60.15.10">
    <property type="entry name" value="Ribonuclease Z/Hydroxyacylglutathione hydrolase-like"/>
    <property type="match status" value="1"/>
</dbReference>
<dbReference type="Proteomes" id="UP001168528">
    <property type="component" value="Unassembled WGS sequence"/>
</dbReference>
<dbReference type="SMART" id="SM00450">
    <property type="entry name" value="RHOD"/>
    <property type="match status" value="1"/>
</dbReference>
<keyword evidence="3" id="KW-1185">Reference proteome</keyword>
<dbReference type="PROSITE" id="PS50206">
    <property type="entry name" value="RHODANESE_3"/>
    <property type="match status" value="1"/>
</dbReference>
<dbReference type="InterPro" id="IPR001279">
    <property type="entry name" value="Metallo-B-lactamas"/>
</dbReference>
<dbReference type="InterPro" id="IPR036866">
    <property type="entry name" value="RibonucZ/Hydroxyglut_hydro"/>
</dbReference>